<evidence type="ECO:0000313" key="2">
    <source>
        <dbReference type="EMBL" id="APF38099.1"/>
    </source>
</evidence>
<organism evidence="2 3">
    <name type="scientific">Chelatococcus daeguensis</name>
    <dbReference type="NCBI Taxonomy" id="444444"/>
    <lineage>
        <taxon>Bacteria</taxon>
        <taxon>Pseudomonadati</taxon>
        <taxon>Pseudomonadota</taxon>
        <taxon>Alphaproteobacteria</taxon>
        <taxon>Hyphomicrobiales</taxon>
        <taxon>Chelatococcaceae</taxon>
        <taxon>Chelatococcus</taxon>
    </lineage>
</organism>
<name>A0AAC9JR25_9HYPH</name>
<sequence length="603" mass="61767">MPVDRITELLWNYLRVPVVHEGERPSVSLAYVRTDGEEPEVVQLGPDPVFAARIGEIDGARVSSLPVEPAFLGGLHLLAGAVDLPRSWLDAHVGAGSLATHPGAQAGNLDDAGFGGTAAPMHGAGSLALSTASGAPHKVSGTVGPADPMEAVDDADPAPLATRPDLPDLADAEAGQAVASGQNVQINEVVIDVPGTADNAANSNVSTPYTAGPIEHLFDSLGSQQLLHGFSVDSHLGGALSQTAVMQINGLTDRDLNVQAARLSMTEAGPDSVGSVTQQTTSGGNSLSNEAVLVSGSDGYDLIVVSGHYYEYNIILQFNLIIDRDLNQAFVQGVVGEGQSSQQVLASGGNLQVNDAAIIDTNSGGGVQLIGGLYSEHFIAVQSSILFDGDINALIALLGPEGIAAAISGQFAESGGNVQINMAMFGFQEAEGACGDAAAWLDFLANPFAGGAYVMQLVDADGKPINVLFVDGDYHDINLIVQVNIIDDSDSNVVDATATGAHNLSGDGFGAFDFDQFAGSGGNTTVNHAVIIDDNGGFGAQVVAGNYTEFNVIVQQNVLFDGDTNVVTQVAGAVEQIAHDELAEVLAQAPAASSGDALHTLTG</sequence>
<reference evidence="2 3" key="1">
    <citation type="submission" date="2016-11" db="EMBL/GenBank/DDBJ databases">
        <title>Complete genome sequence of the aerobically denitrifying bacterium Chelatococcus daeguensis TAD1.</title>
        <authorList>
            <person name="Yang Y."/>
            <person name="Huang S."/>
            <person name="Lin E."/>
        </authorList>
    </citation>
    <scope>NUCLEOTIDE SEQUENCE [LARGE SCALE GENOMIC DNA]</scope>
    <source>
        <strain evidence="2 3">TAD1</strain>
    </source>
</reference>
<feature type="region of interest" description="Disordered" evidence="1">
    <location>
        <begin position="129"/>
        <end position="154"/>
    </location>
</feature>
<evidence type="ECO:0000313" key="3">
    <source>
        <dbReference type="Proteomes" id="UP000182703"/>
    </source>
</evidence>
<dbReference type="Proteomes" id="UP000182703">
    <property type="component" value="Chromosome"/>
</dbReference>
<proteinExistence type="predicted"/>
<dbReference type="EMBL" id="CP018095">
    <property type="protein sequence ID" value="APF38099.1"/>
    <property type="molecule type" value="Genomic_DNA"/>
</dbReference>
<dbReference type="KEGG" id="cdq:BOQ54_12815"/>
<keyword evidence="3" id="KW-1185">Reference proteome</keyword>
<dbReference type="AlphaFoldDB" id="A0AAC9JR25"/>
<gene>
    <name evidence="2" type="ORF">BOQ54_12815</name>
</gene>
<dbReference type="RefSeq" id="WP_071924034.1">
    <property type="nucleotide sequence ID" value="NZ_CP018095.1"/>
</dbReference>
<evidence type="ECO:0000256" key="1">
    <source>
        <dbReference type="SAM" id="MobiDB-lite"/>
    </source>
</evidence>
<accession>A0AAC9JR25</accession>
<protein>
    <submittedName>
        <fullName evidence="2">Uncharacterized protein</fullName>
    </submittedName>
</protein>